<dbReference type="InterPro" id="IPR036163">
    <property type="entry name" value="HMA_dom_sf"/>
</dbReference>
<dbReference type="InterPro" id="IPR006121">
    <property type="entry name" value="HMA_dom"/>
</dbReference>
<dbReference type="RefSeq" id="WP_078924328.1">
    <property type="nucleotide sequence ID" value="NZ_FUYB01000038.1"/>
</dbReference>
<dbReference type="PRINTS" id="PR00119">
    <property type="entry name" value="CATATPASE"/>
</dbReference>
<dbReference type="GO" id="GO:0140581">
    <property type="term" value="F:P-type monovalent copper transporter activity"/>
    <property type="evidence" value="ECO:0007669"/>
    <property type="project" value="UniProtKB-EC"/>
</dbReference>
<dbReference type="InterPro" id="IPR044492">
    <property type="entry name" value="P_typ_ATPase_HD_dom"/>
</dbReference>
<evidence type="ECO:0000256" key="20">
    <source>
        <dbReference type="ARBA" id="ARBA00029719"/>
    </source>
</evidence>
<keyword evidence="6 23" id="KW-1003">Cell membrane</keyword>
<comment type="catalytic activity">
    <reaction evidence="22">
        <text>Cu(+)(in) + ATP + H2O = Cu(+)(out) + ADP + phosphate + H(+)</text>
        <dbReference type="Rhea" id="RHEA:25792"/>
        <dbReference type="ChEBI" id="CHEBI:15377"/>
        <dbReference type="ChEBI" id="CHEBI:15378"/>
        <dbReference type="ChEBI" id="CHEBI:30616"/>
        <dbReference type="ChEBI" id="CHEBI:43474"/>
        <dbReference type="ChEBI" id="CHEBI:49552"/>
        <dbReference type="ChEBI" id="CHEBI:456216"/>
        <dbReference type="EC" id="7.2.2.8"/>
    </reaction>
</comment>
<dbReference type="STRING" id="92487.SAMN02745130_03923"/>
<feature type="transmembrane region" description="Helical" evidence="23">
    <location>
        <begin position="187"/>
        <end position="206"/>
    </location>
</feature>
<evidence type="ECO:0000313" key="25">
    <source>
        <dbReference type="EMBL" id="SKA96802.1"/>
    </source>
</evidence>
<evidence type="ECO:0000256" key="21">
    <source>
        <dbReference type="ARBA" id="ARBA00033239"/>
    </source>
</evidence>
<dbReference type="SFLD" id="SFLDF00027">
    <property type="entry name" value="p-type_atpase"/>
    <property type="match status" value="1"/>
</dbReference>
<dbReference type="SFLD" id="SFLDS00003">
    <property type="entry name" value="Haloacid_Dehalogenase"/>
    <property type="match status" value="1"/>
</dbReference>
<gene>
    <name evidence="25" type="ORF">SAMN02745130_03923</name>
</gene>
<dbReference type="Gene3D" id="3.40.1110.10">
    <property type="entry name" value="Calcium-transporting ATPase, cytoplasmic domain N"/>
    <property type="match status" value="1"/>
</dbReference>
<dbReference type="GO" id="GO:0005507">
    <property type="term" value="F:copper ion binding"/>
    <property type="evidence" value="ECO:0007669"/>
    <property type="project" value="TreeGrafter"/>
</dbReference>
<dbReference type="PROSITE" id="PS50846">
    <property type="entry name" value="HMA_2"/>
    <property type="match status" value="1"/>
</dbReference>
<evidence type="ECO:0000256" key="6">
    <source>
        <dbReference type="ARBA" id="ARBA00022475"/>
    </source>
</evidence>
<sequence>MTETIRLSIAGMTCAGCVSSVEKALQSVAGVTTAHVNLAERTALVAGTAAPEQLLKAVKQAGYEAAIMQGRQAEADKAAAEQAYYQHLWWQVWVAAIPGSFLLLGDMVFHALPPMQGSGRWFWLLMGVITLGVLVYSGGHFFQGAWQQLKHRSSNMDTLIALGTGTAWFYSMLVVLFPQAFPSLAQHAYFEAALVVVALVNLGQALEMRARGRTSAAIQQLMNLQPPMAHVIRNGEELDLPLEELGLQETLRVRSGETIPLDGSVLEGSSYVNESMLSGEALPVAKTKGSLVTGGTQNGAGSFLMKVSHIGTDTVLAKIIEMIRQAQSAKPAIARLADQVAAVFVPVVVAIALLSFVLWLWLGPEPSLSYALVTSMTVLVIACPCALGLAVPIAIIAGTGKAAQSGILIRNGDALQQASKLDTIVLDKTGTLTAGKPMLEAIYPAADYDQAQVLQLAASLEKGSEHPLGQALRTAAKAEQLKDLKVKDFSSLTGYGVQGQIAEQAYVIGNTRLMQQQKLNLADWQIPLKQLDAAGQTPIFLADQTQIIALFAIADTVKADALSSVRHLQAQGLELVMLTGDRREVAEHLAAQLGIHTVHAEVLPADKLTVIQQLQQQGKIVAMVGDGINDAPALAQADVGFAIGAGTDVAIAAADITLMGSSLAGIGRAIHISKATLKTIWQNLFFAFIYNLIGIPIAAGILYPSFGILLNPMLAGAAMALSSVTVVLNANRLARLKV</sequence>
<dbReference type="OrthoDB" id="9814270at2"/>
<dbReference type="InterPro" id="IPR017969">
    <property type="entry name" value="Heavy-metal-associated_CS"/>
</dbReference>
<keyword evidence="15" id="KW-1278">Translocase</keyword>
<dbReference type="EC" id="7.2.2.8" evidence="3"/>
<dbReference type="InterPro" id="IPR023299">
    <property type="entry name" value="ATPase_P-typ_cyto_dom_N"/>
</dbReference>
<evidence type="ECO:0000256" key="4">
    <source>
        <dbReference type="ARBA" id="ARBA00015102"/>
    </source>
</evidence>
<dbReference type="InterPro" id="IPR023214">
    <property type="entry name" value="HAD_sf"/>
</dbReference>
<evidence type="ECO:0000256" key="18">
    <source>
        <dbReference type="ARBA" id="ARBA00023065"/>
    </source>
</evidence>
<keyword evidence="7" id="KW-0597">Phosphoprotein</keyword>
<keyword evidence="12" id="KW-0187">Copper transport</keyword>
<feature type="transmembrane region" description="Helical" evidence="23">
    <location>
        <begin position="709"/>
        <end position="730"/>
    </location>
</feature>
<dbReference type="GO" id="GO:0043682">
    <property type="term" value="F:P-type divalent copper transporter activity"/>
    <property type="evidence" value="ECO:0007669"/>
    <property type="project" value="TreeGrafter"/>
</dbReference>
<dbReference type="PROSITE" id="PS01047">
    <property type="entry name" value="HMA_1"/>
    <property type="match status" value="1"/>
</dbReference>
<dbReference type="Pfam" id="PF00403">
    <property type="entry name" value="HMA"/>
    <property type="match status" value="1"/>
</dbReference>
<comment type="subcellular location">
    <subcellularLocation>
        <location evidence="1">Cell membrane</location>
        <topology evidence="1">Multi-pass membrane protein</topology>
    </subcellularLocation>
</comment>
<dbReference type="SUPFAM" id="SSF81653">
    <property type="entry name" value="Calcium ATPase, transduction domain A"/>
    <property type="match status" value="1"/>
</dbReference>
<dbReference type="NCBIfam" id="TIGR01525">
    <property type="entry name" value="ATPase-IB_hvy"/>
    <property type="match status" value="1"/>
</dbReference>
<dbReference type="PANTHER" id="PTHR43520:SF6">
    <property type="entry name" value="COPPER-EXPORTING P-TYPE ATPASE"/>
    <property type="match status" value="1"/>
</dbReference>
<feature type="domain" description="HMA" evidence="24">
    <location>
        <begin position="3"/>
        <end position="66"/>
    </location>
</feature>
<accession>A0A1T4Y4R8</accession>
<dbReference type="SFLD" id="SFLDG00002">
    <property type="entry name" value="C1.7:_P-type_atpase_like"/>
    <property type="match status" value="1"/>
</dbReference>
<keyword evidence="16 23" id="KW-1133">Transmembrane helix</keyword>
<evidence type="ECO:0000256" key="2">
    <source>
        <dbReference type="ARBA" id="ARBA00006024"/>
    </source>
</evidence>
<dbReference type="GO" id="GO:0055070">
    <property type="term" value="P:copper ion homeostasis"/>
    <property type="evidence" value="ECO:0007669"/>
    <property type="project" value="TreeGrafter"/>
</dbReference>
<dbReference type="CDD" id="cd00371">
    <property type="entry name" value="HMA"/>
    <property type="match status" value="1"/>
</dbReference>
<evidence type="ECO:0000256" key="19">
    <source>
        <dbReference type="ARBA" id="ARBA00023136"/>
    </source>
</evidence>
<evidence type="ECO:0000256" key="5">
    <source>
        <dbReference type="ARBA" id="ARBA00022448"/>
    </source>
</evidence>
<dbReference type="AlphaFoldDB" id="A0A1T4Y4R8"/>
<keyword evidence="5" id="KW-0813">Transport</keyword>
<dbReference type="InterPro" id="IPR036412">
    <property type="entry name" value="HAD-like_sf"/>
</dbReference>
<dbReference type="InterPro" id="IPR027256">
    <property type="entry name" value="P-typ_ATPase_IB"/>
</dbReference>
<evidence type="ECO:0000256" key="3">
    <source>
        <dbReference type="ARBA" id="ARBA00012517"/>
    </source>
</evidence>
<keyword evidence="26" id="KW-1185">Reference proteome</keyword>
<dbReference type="Proteomes" id="UP000190460">
    <property type="component" value="Unassembled WGS sequence"/>
</dbReference>
<proteinExistence type="inferred from homology"/>
<dbReference type="FunFam" id="3.30.70.100:FF:000001">
    <property type="entry name" value="ATPase copper transporting beta"/>
    <property type="match status" value="1"/>
</dbReference>
<dbReference type="NCBIfam" id="TIGR01494">
    <property type="entry name" value="ATPase_P-type"/>
    <property type="match status" value="1"/>
</dbReference>
<feature type="transmembrane region" description="Helical" evidence="23">
    <location>
        <begin position="159"/>
        <end position="181"/>
    </location>
</feature>
<dbReference type="SUPFAM" id="SSF55008">
    <property type="entry name" value="HMA, heavy metal-associated domain"/>
    <property type="match status" value="1"/>
</dbReference>
<dbReference type="PRINTS" id="PR00943">
    <property type="entry name" value="CUATPASE"/>
</dbReference>
<evidence type="ECO:0000256" key="15">
    <source>
        <dbReference type="ARBA" id="ARBA00022967"/>
    </source>
</evidence>
<keyword evidence="8 23" id="KW-0812">Transmembrane</keyword>
<evidence type="ECO:0000256" key="10">
    <source>
        <dbReference type="ARBA" id="ARBA00022737"/>
    </source>
</evidence>
<dbReference type="InterPro" id="IPR018303">
    <property type="entry name" value="ATPase_P-typ_P_site"/>
</dbReference>
<dbReference type="PANTHER" id="PTHR43520">
    <property type="entry name" value="ATP7, ISOFORM B"/>
    <property type="match status" value="1"/>
</dbReference>
<dbReference type="GO" id="GO:0005524">
    <property type="term" value="F:ATP binding"/>
    <property type="evidence" value="ECO:0007669"/>
    <property type="project" value="UniProtKB-UniRule"/>
</dbReference>
<dbReference type="PROSITE" id="PS00154">
    <property type="entry name" value="ATPASE_E1_E2"/>
    <property type="match status" value="1"/>
</dbReference>
<evidence type="ECO:0000259" key="24">
    <source>
        <dbReference type="PROSITE" id="PS50846"/>
    </source>
</evidence>
<keyword evidence="13 23" id="KW-0067">ATP-binding</keyword>
<evidence type="ECO:0000313" key="26">
    <source>
        <dbReference type="Proteomes" id="UP000190460"/>
    </source>
</evidence>
<dbReference type="GO" id="GO:0016887">
    <property type="term" value="F:ATP hydrolysis activity"/>
    <property type="evidence" value="ECO:0007669"/>
    <property type="project" value="InterPro"/>
</dbReference>
<dbReference type="FunFam" id="2.70.150.10:FF:000002">
    <property type="entry name" value="Copper-transporting ATPase 1, putative"/>
    <property type="match status" value="1"/>
</dbReference>
<comment type="similarity">
    <text evidence="2 23">Belongs to the cation transport ATPase (P-type) (TC 3.A.3) family. Type IB subfamily.</text>
</comment>
<dbReference type="NCBIfam" id="TIGR01511">
    <property type="entry name" value="ATPase-IB1_Cu"/>
    <property type="match status" value="1"/>
</dbReference>
<keyword evidence="18" id="KW-0406">Ion transport</keyword>
<evidence type="ECO:0000256" key="11">
    <source>
        <dbReference type="ARBA" id="ARBA00022741"/>
    </source>
</evidence>
<reference evidence="25 26" key="1">
    <citation type="submission" date="2017-02" db="EMBL/GenBank/DDBJ databases">
        <authorList>
            <person name="Peterson S.W."/>
        </authorList>
    </citation>
    <scope>NUCLEOTIDE SEQUENCE [LARGE SCALE GENOMIC DNA]</scope>
    <source>
        <strain evidence="25 26">ATCC 49788</strain>
    </source>
</reference>
<keyword evidence="17" id="KW-0186">Copper</keyword>
<evidence type="ECO:0000256" key="8">
    <source>
        <dbReference type="ARBA" id="ARBA00022692"/>
    </source>
</evidence>
<keyword evidence="19 23" id="KW-0472">Membrane</keyword>
<feature type="transmembrane region" description="Helical" evidence="23">
    <location>
        <begin position="88"/>
        <end position="109"/>
    </location>
</feature>
<keyword evidence="11 23" id="KW-0547">Nucleotide-binding</keyword>
<feature type="transmembrane region" description="Helical" evidence="23">
    <location>
        <begin position="340"/>
        <end position="362"/>
    </location>
</feature>
<dbReference type="SUPFAM" id="SSF81665">
    <property type="entry name" value="Calcium ATPase, transmembrane domain M"/>
    <property type="match status" value="1"/>
</dbReference>
<evidence type="ECO:0000256" key="13">
    <source>
        <dbReference type="ARBA" id="ARBA00022840"/>
    </source>
</evidence>
<dbReference type="GO" id="GO:0005886">
    <property type="term" value="C:plasma membrane"/>
    <property type="evidence" value="ECO:0007669"/>
    <property type="project" value="UniProtKB-SubCell"/>
</dbReference>
<keyword evidence="10" id="KW-0677">Repeat</keyword>
<dbReference type="SUPFAM" id="SSF56784">
    <property type="entry name" value="HAD-like"/>
    <property type="match status" value="1"/>
</dbReference>
<dbReference type="InterPro" id="IPR023298">
    <property type="entry name" value="ATPase_P-typ_TM_dom_sf"/>
</dbReference>
<keyword evidence="14" id="KW-0460">Magnesium</keyword>
<evidence type="ECO:0000256" key="22">
    <source>
        <dbReference type="ARBA" id="ARBA00049289"/>
    </source>
</evidence>
<dbReference type="EMBL" id="FUYB01000038">
    <property type="protein sequence ID" value="SKA96802.1"/>
    <property type="molecule type" value="Genomic_DNA"/>
</dbReference>
<dbReference type="Pfam" id="PF00122">
    <property type="entry name" value="E1-E2_ATPase"/>
    <property type="match status" value="1"/>
</dbReference>
<evidence type="ECO:0000256" key="12">
    <source>
        <dbReference type="ARBA" id="ARBA00022796"/>
    </source>
</evidence>
<feature type="transmembrane region" description="Helical" evidence="23">
    <location>
        <begin position="121"/>
        <end position="139"/>
    </location>
</feature>
<dbReference type="InterPro" id="IPR059000">
    <property type="entry name" value="ATPase_P-type_domA"/>
</dbReference>
<dbReference type="InterPro" id="IPR008250">
    <property type="entry name" value="ATPase_P-typ_transduc_dom_A_sf"/>
</dbReference>
<keyword evidence="9 23" id="KW-0479">Metal-binding</keyword>
<dbReference type="Gene3D" id="2.70.150.10">
    <property type="entry name" value="Calcium-transporting ATPase, cytoplasmic transduction domain A"/>
    <property type="match status" value="1"/>
</dbReference>
<evidence type="ECO:0000256" key="7">
    <source>
        <dbReference type="ARBA" id="ARBA00022553"/>
    </source>
</evidence>
<dbReference type="Pfam" id="PF00702">
    <property type="entry name" value="Hydrolase"/>
    <property type="match status" value="1"/>
</dbReference>
<dbReference type="Gene3D" id="3.40.50.1000">
    <property type="entry name" value="HAD superfamily/HAD-like"/>
    <property type="match status" value="1"/>
</dbReference>
<evidence type="ECO:0000256" key="23">
    <source>
        <dbReference type="RuleBase" id="RU362081"/>
    </source>
</evidence>
<protein>
    <recommendedName>
        <fullName evidence="4">Copper-exporting P-type ATPase</fullName>
        <ecNumber evidence="3">7.2.2.8</ecNumber>
    </recommendedName>
    <alternativeName>
        <fullName evidence="20">Copper-exporting P-type ATPase A</fullName>
    </alternativeName>
    <alternativeName>
        <fullName evidence="21">Cu(+)-exporting ATPase</fullName>
    </alternativeName>
</protein>
<dbReference type="Gene3D" id="3.30.70.100">
    <property type="match status" value="1"/>
</dbReference>
<name>A0A1T4Y4R8_9GAMM</name>
<feature type="transmembrane region" description="Helical" evidence="23">
    <location>
        <begin position="368"/>
        <end position="397"/>
    </location>
</feature>
<evidence type="ECO:0000256" key="17">
    <source>
        <dbReference type="ARBA" id="ARBA00023008"/>
    </source>
</evidence>
<feature type="transmembrane region" description="Helical" evidence="23">
    <location>
        <begin position="684"/>
        <end position="703"/>
    </location>
</feature>
<evidence type="ECO:0000256" key="16">
    <source>
        <dbReference type="ARBA" id="ARBA00022989"/>
    </source>
</evidence>
<dbReference type="InterPro" id="IPR001757">
    <property type="entry name" value="P_typ_ATPase"/>
</dbReference>
<evidence type="ECO:0000256" key="9">
    <source>
        <dbReference type="ARBA" id="ARBA00022723"/>
    </source>
</evidence>
<organism evidence="25 26">
    <name type="scientific">Thiothrix eikelboomii</name>
    <dbReference type="NCBI Taxonomy" id="92487"/>
    <lineage>
        <taxon>Bacteria</taxon>
        <taxon>Pseudomonadati</taxon>
        <taxon>Pseudomonadota</taxon>
        <taxon>Gammaproteobacteria</taxon>
        <taxon>Thiotrichales</taxon>
        <taxon>Thiotrichaceae</taxon>
        <taxon>Thiothrix</taxon>
    </lineage>
</organism>
<evidence type="ECO:0000256" key="1">
    <source>
        <dbReference type="ARBA" id="ARBA00004651"/>
    </source>
</evidence>
<dbReference type="CDD" id="cd02094">
    <property type="entry name" value="P-type_ATPase_Cu-like"/>
    <property type="match status" value="1"/>
</dbReference>
<evidence type="ECO:0000256" key="14">
    <source>
        <dbReference type="ARBA" id="ARBA00022842"/>
    </source>
</evidence>